<feature type="region of interest" description="Disordered" evidence="8">
    <location>
        <begin position="261"/>
        <end position="280"/>
    </location>
</feature>
<feature type="compositionally biased region" description="Basic and acidic residues" evidence="8">
    <location>
        <begin position="487"/>
        <end position="503"/>
    </location>
</feature>
<feature type="compositionally biased region" description="Polar residues" evidence="8">
    <location>
        <begin position="438"/>
        <end position="447"/>
    </location>
</feature>
<feature type="compositionally biased region" description="Polar residues" evidence="8">
    <location>
        <begin position="197"/>
        <end position="207"/>
    </location>
</feature>
<dbReference type="GO" id="GO:0046983">
    <property type="term" value="F:protein dimerization activity"/>
    <property type="evidence" value="ECO:0007669"/>
    <property type="project" value="InterPro"/>
</dbReference>
<dbReference type="SMART" id="SM00353">
    <property type="entry name" value="HLH"/>
    <property type="match status" value="1"/>
</dbReference>
<dbReference type="InterPro" id="IPR036638">
    <property type="entry name" value="HLH_DNA-bd_sf"/>
</dbReference>
<name>A0A3P9K038_ORYLA</name>
<organism evidence="10 11">
    <name type="scientific">Oryzias latipes</name>
    <name type="common">Japanese rice fish</name>
    <name type="synonym">Japanese killifish</name>
    <dbReference type="NCBI Taxonomy" id="8090"/>
    <lineage>
        <taxon>Eukaryota</taxon>
        <taxon>Metazoa</taxon>
        <taxon>Chordata</taxon>
        <taxon>Craniata</taxon>
        <taxon>Vertebrata</taxon>
        <taxon>Euteleostomi</taxon>
        <taxon>Actinopterygii</taxon>
        <taxon>Neopterygii</taxon>
        <taxon>Teleostei</taxon>
        <taxon>Neoteleostei</taxon>
        <taxon>Acanthomorphata</taxon>
        <taxon>Ovalentaria</taxon>
        <taxon>Atherinomorphae</taxon>
        <taxon>Beloniformes</taxon>
        <taxon>Adrianichthyidae</taxon>
        <taxon>Oryziinae</taxon>
        <taxon>Oryzias</taxon>
    </lineage>
</organism>
<evidence type="ECO:0000256" key="8">
    <source>
        <dbReference type="SAM" id="MobiDB-lite"/>
    </source>
</evidence>
<feature type="compositionally biased region" description="Basic and acidic residues" evidence="8">
    <location>
        <begin position="515"/>
        <end position="530"/>
    </location>
</feature>
<dbReference type="Proteomes" id="UP000265180">
    <property type="component" value="Chromosome 12"/>
</dbReference>
<feature type="region of interest" description="Disordered" evidence="8">
    <location>
        <begin position="294"/>
        <end position="333"/>
    </location>
</feature>
<dbReference type="GO" id="GO:0003677">
    <property type="term" value="F:DNA binding"/>
    <property type="evidence" value="ECO:0007669"/>
    <property type="project" value="UniProtKB-KW"/>
</dbReference>
<reference key="1">
    <citation type="journal article" date="2007" name="Nature">
        <title>The medaka draft genome and insights into vertebrate genome evolution.</title>
        <authorList>
            <person name="Kasahara M."/>
            <person name="Naruse K."/>
            <person name="Sasaki S."/>
            <person name="Nakatani Y."/>
            <person name="Qu W."/>
            <person name="Ahsan B."/>
            <person name="Yamada T."/>
            <person name="Nagayasu Y."/>
            <person name="Doi K."/>
            <person name="Kasai Y."/>
            <person name="Jindo T."/>
            <person name="Kobayashi D."/>
            <person name="Shimada A."/>
            <person name="Toyoda A."/>
            <person name="Kuroki Y."/>
            <person name="Fujiyama A."/>
            <person name="Sasaki T."/>
            <person name="Shimizu A."/>
            <person name="Asakawa S."/>
            <person name="Shimizu N."/>
            <person name="Hashimoto S."/>
            <person name="Yang J."/>
            <person name="Lee Y."/>
            <person name="Matsushima K."/>
            <person name="Sugano S."/>
            <person name="Sakaizumi M."/>
            <person name="Narita T."/>
            <person name="Ohishi K."/>
            <person name="Haga S."/>
            <person name="Ohta F."/>
            <person name="Nomoto H."/>
            <person name="Nogata K."/>
            <person name="Morishita T."/>
            <person name="Endo T."/>
            <person name="Shin-I T."/>
            <person name="Takeda H."/>
            <person name="Morishita S."/>
            <person name="Kohara Y."/>
        </authorList>
    </citation>
    <scope>NUCLEOTIDE SEQUENCE [LARGE SCALE GENOMIC DNA]</scope>
    <source>
        <strain>Hd-rR</strain>
    </source>
</reference>
<feature type="domain" description="BHLH" evidence="9">
    <location>
        <begin position="524"/>
        <end position="577"/>
    </location>
</feature>
<feature type="compositionally biased region" description="Polar residues" evidence="8">
    <location>
        <begin position="1"/>
        <end position="14"/>
    </location>
</feature>
<feature type="region of interest" description="Disordered" evidence="8">
    <location>
        <begin position="124"/>
        <end position="248"/>
    </location>
</feature>
<evidence type="ECO:0000256" key="6">
    <source>
        <dbReference type="ARBA" id="ARBA00023242"/>
    </source>
</evidence>
<dbReference type="PANTHER" id="PTHR11793">
    <property type="entry name" value="BASIC HELIX-LOOP-HELIX TRANSCRIPTION FACTOR"/>
    <property type="match status" value="1"/>
</dbReference>
<dbReference type="PROSITE" id="PS50888">
    <property type="entry name" value="BHLH"/>
    <property type="match status" value="1"/>
</dbReference>
<keyword evidence="5" id="KW-0804">Transcription</keyword>
<dbReference type="PANTHER" id="PTHR11793:SF10">
    <property type="entry name" value="TRANSCRIPTION FACTOR 4"/>
    <property type="match status" value="1"/>
</dbReference>
<keyword evidence="3" id="KW-0238">DNA-binding</keyword>
<dbReference type="CDD" id="cd18945">
    <property type="entry name" value="bHLH_E-protein_TCF4_E2-2"/>
    <property type="match status" value="1"/>
</dbReference>
<accession>A0A3P9K038</accession>
<reference evidence="10" key="4">
    <citation type="submission" date="2025-09" db="UniProtKB">
        <authorList>
            <consortium name="Ensembl"/>
        </authorList>
    </citation>
    <scope>IDENTIFICATION</scope>
    <source>
        <strain evidence="10">HNI</strain>
    </source>
</reference>
<feature type="compositionally biased region" description="Low complexity" evidence="8">
    <location>
        <begin position="15"/>
        <end position="24"/>
    </location>
</feature>
<dbReference type="Ensembl" id="ENSORLT00020012305.1">
    <property type="protein sequence ID" value="ENSORLP00020001864.1"/>
    <property type="gene ID" value="ENSORLG00020002638.1"/>
</dbReference>
<feature type="compositionally biased region" description="Low complexity" evidence="8">
    <location>
        <begin position="269"/>
        <end position="280"/>
    </location>
</feature>
<keyword evidence="2" id="KW-0805">Transcription regulation</keyword>
<dbReference type="InterPro" id="IPR011598">
    <property type="entry name" value="bHLH_dom"/>
</dbReference>
<dbReference type="Pfam" id="PF00010">
    <property type="entry name" value="HLH"/>
    <property type="match status" value="1"/>
</dbReference>
<dbReference type="AlphaFoldDB" id="A0A3P9K038"/>
<reference evidence="10" key="3">
    <citation type="submission" date="2025-08" db="UniProtKB">
        <authorList>
            <consortium name="Ensembl"/>
        </authorList>
    </citation>
    <scope>IDENTIFICATION</scope>
    <source>
        <strain evidence="10">HNI</strain>
    </source>
</reference>
<keyword evidence="6" id="KW-0539">Nucleus</keyword>
<dbReference type="FunFam" id="4.10.280.10:FF:000001">
    <property type="entry name" value="Putative transcription factor 12"/>
    <property type="match status" value="1"/>
</dbReference>
<evidence type="ECO:0000256" key="4">
    <source>
        <dbReference type="ARBA" id="ARBA00023159"/>
    </source>
</evidence>
<reference evidence="10 11" key="2">
    <citation type="submission" date="2017-04" db="EMBL/GenBank/DDBJ databases">
        <title>CpG methylation of centromeres and impact of large insertions on vertebrate speciation.</title>
        <authorList>
            <person name="Ichikawa K."/>
            <person name="Yoshimura J."/>
            <person name="Morishita S."/>
        </authorList>
    </citation>
    <scope>NUCLEOTIDE SEQUENCE</scope>
    <source>
        <strain evidence="10 11">HNI</strain>
    </source>
</reference>
<sequence length="632" mass="66606">MFSPPVSSGKNGPTSLGSGHFSGSSTSVSYADGSQYMASHDSLSPPYTNSRLTGTCDSLQAFLTRLRLCFSHQSILGGDMGLGSPGASSPTKPAGQYYQHYSSNPRRRALHMDTMGEHQLLRERRSKVRGEVYAPSASTADYNRDSPGYPSSKPPSAGFPSSFFMPDGHHSGDPWSSSSSSMGQQGYHGSMLGGGNSAHSSTQSSSYCGIHPHDRLSYPSHSSADINSSLPPMSSFHRGGGGGGGANHYSTASCTAPTNGTDSVMANRAQSGAASSSQTGDALGKALASIYSPDHTNNSFPSNPSTPVGSPPSLTAVWSRNGGQGASSPNYEAPLHSLQSRIEDRLERLDDAIHVLRSHAVGPSTGMAGGHGDMHGLIGAAHTHNGAMGALSSGYGTGLLSANRHSLMVGSHREDGGSVGSLRGGHSMAGQVSVPQLPVQSATSPDLSQPDPYRALSAGLQGQSASSVSSEIKSEDEGDENLLQDPKSMDSKKEDIDSKDLKSIESNNDDEDLSPEQKMERERERRMANNARERLRVRDINEAFKELGRMVQLHLKSDKPQTKLLILHQAVAVILSLEQQVRERNLNPKAACLKRREEEKVTVASDGTPLSLAAAHHAAAAMGDGPNPLGQM</sequence>
<dbReference type="Gene3D" id="4.10.280.10">
    <property type="entry name" value="Helix-loop-helix DNA-binding domain"/>
    <property type="match status" value="1"/>
</dbReference>
<evidence type="ECO:0000313" key="11">
    <source>
        <dbReference type="Proteomes" id="UP000265180"/>
    </source>
</evidence>
<feature type="region of interest" description="Disordered" evidence="8">
    <location>
        <begin position="410"/>
        <end position="429"/>
    </location>
</feature>
<evidence type="ECO:0000259" key="9">
    <source>
        <dbReference type="PROSITE" id="PS50888"/>
    </source>
</evidence>
<feature type="compositionally biased region" description="Polar residues" evidence="8">
    <location>
        <begin position="219"/>
        <end position="232"/>
    </location>
</feature>
<evidence type="ECO:0000256" key="1">
    <source>
        <dbReference type="ARBA" id="ARBA00004123"/>
    </source>
</evidence>
<evidence type="ECO:0000256" key="2">
    <source>
        <dbReference type="ARBA" id="ARBA00023015"/>
    </source>
</evidence>
<evidence type="ECO:0000256" key="7">
    <source>
        <dbReference type="ARBA" id="ARBA00040305"/>
    </source>
</evidence>
<feature type="compositionally biased region" description="Polar residues" evidence="8">
    <location>
        <begin position="294"/>
        <end position="318"/>
    </location>
</feature>
<proteinExistence type="predicted"/>
<dbReference type="InterPro" id="IPR051098">
    <property type="entry name" value="NeuroDiff_E-box_TFs"/>
</dbReference>
<evidence type="ECO:0000256" key="5">
    <source>
        <dbReference type="ARBA" id="ARBA00023163"/>
    </source>
</evidence>
<feature type="region of interest" description="Disordered" evidence="8">
    <location>
        <begin position="437"/>
        <end position="530"/>
    </location>
</feature>
<dbReference type="GO" id="GO:0005634">
    <property type="term" value="C:nucleus"/>
    <property type="evidence" value="ECO:0007669"/>
    <property type="project" value="UniProtKB-SubCell"/>
</dbReference>
<protein>
    <recommendedName>
        <fullName evidence="7">Transcription factor 4</fullName>
    </recommendedName>
</protein>
<feature type="compositionally biased region" description="Low complexity" evidence="8">
    <location>
        <begin position="173"/>
        <end position="190"/>
    </location>
</feature>
<feature type="region of interest" description="Disordered" evidence="8">
    <location>
        <begin position="1"/>
        <end position="24"/>
    </location>
</feature>
<dbReference type="SUPFAM" id="SSF47459">
    <property type="entry name" value="HLH, helix-loop-helix DNA-binding domain"/>
    <property type="match status" value="1"/>
</dbReference>
<evidence type="ECO:0000313" key="10">
    <source>
        <dbReference type="Ensembl" id="ENSORLP00020001864.1"/>
    </source>
</evidence>
<keyword evidence="4" id="KW-0010">Activator</keyword>
<comment type="subcellular location">
    <subcellularLocation>
        <location evidence="1">Nucleus</location>
    </subcellularLocation>
</comment>
<evidence type="ECO:0000256" key="3">
    <source>
        <dbReference type="ARBA" id="ARBA00023125"/>
    </source>
</evidence>